<sequence>MCLTKLTASAPSISPGGPTRTPTREDGPEEETSDEDGVRFISELGSLALPPYPGTESHKKRIIGCSITYV</sequence>
<reference evidence="2 3" key="1">
    <citation type="submission" date="2016-03" db="EMBL/GenBank/DDBJ databases">
        <title>Comparative genomics of Pseudogymnoascus destructans, the fungus causing white-nose syndrome of bats.</title>
        <authorList>
            <person name="Palmer J.M."/>
            <person name="Drees K.P."/>
            <person name="Foster J.T."/>
            <person name="Lindner D.L."/>
        </authorList>
    </citation>
    <scope>NUCLEOTIDE SEQUENCE [LARGE SCALE GENOMIC DNA]</scope>
    <source>
        <strain evidence="2 3">UAMH 10579</strain>
    </source>
</reference>
<gene>
    <name evidence="2" type="ORF">VE01_05457</name>
</gene>
<evidence type="ECO:0000313" key="3">
    <source>
        <dbReference type="Proteomes" id="UP000091956"/>
    </source>
</evidence>
<name>A0A1B8GMB1_9PEZI</name>
<dbReference type="AlphaFoldDB" id="A0A1B8GMB1"/>
<feature type="region of interest" description="Disordered" evidence="1">
    <location>
        <begin position="1"/>
        <end position="37"/>
    </location>
</feature>
<dbReference type="GeneID" id="28838843"/>
<protein>
    <submittedName>
        <fullName evidence="2">Uncharacterized protein</fullName>
    </submittedName>
</protein>
<accession>A0A1B8GMB1</accession>
<dbReference type="Proteomes" id="UP000091956">
    <property type="component" value="Unassembled WGS sequence"/>
</dbReference>
<dbReference type="RefSeq" id="XP_018130707.1">
    <property type="nucleotide sequence ID" value="XM_018274921.1"/>
</dbReference>
<proteinExistence type="predicted"/>
<dbReference type="EMBL" id="KV460225">
    <property type="protein sequence ID" value="OBT96974.1"/>
    <property type="molecule type" value="Genomic_DNA"/>
</dbReference>
<evidence type="ECO:0000256" key="1">
    <source>
        <dbReference type="SAM" id="MobiDB-lite"/>
    </source>
</evidence>
<organism evidence="2 3">
    <name type="scientific">Pseudogymnoascus verrucosus</name>
    <dbReference type="NCBI Taxonomy" id="342668"/>
    <lineage>
        <taxon>Eukaryota</taxon>
        <taxon>Fungi</taxon>
        <taxon>Dikarya</taxon>
        <taxon>Ascomycota</taxon>
        <taxon>Pezizomycotina</taxon>
        <taxon>Leotiomycetes</taxon>
        <taxon>Thelebolales</taxon>
        <taxon>Thelebolaceae</taxon>
        <taxon>Pseudogymnoascus</taxon>
    </lineage>
</organism>
<keyword evidence="3" id="KW-1185">Reference proteome</keyword>
<evidence type="ECO:0000313" key="2">
    <source>
        <dbReference type="EMBL" id="OBT96974.1"/>
    </source>
</evidence>
<feature type="compositionally biased region" description="Polar residues" evidence="1">
    <location>
        <begin position="1"/>
        <end position="12"/>
    </location>
</feature>
<reference evidence="3" key="2">
    <citation type="journal article" date="2018" name="Nat. Commun.">
        <title>Extreme sensitivity to ultraviolet light in the fungal pathogen causing white-nose syndrome of bats.</title>
        <authorList>
            <person name="Palmer J.M."/>
            <person name="Drees K.P."/>
            <person name="Foster J.T."/>
            <person name="Lindner D.L."/>
        </authorList>
    </citation>
    <scope>NUCLEOTIDE SEQUENCE [LARGE SCALE GENOMIC DNA]</scope>
    <source>
        <strain evidence="3">UAMH 10579</strain>
    </source>
</reference>